<evidence type="ECO:0000256" key="2">
    <source>
        <dbReference type="ARBA" id="ARBA00009773"/>
    </source>
</evidence>
<evidence type="ECO:0000256" key="6">
    <source>
        <dbReference type="ARBA" id="ARBA00022989"/>
    </source>
</evidence>
<evidence type="ECO:0000256" key="4">
    <source>
        <dbReference type="ARBA" id="ARBA00022475"/>
    </source>
</evidence>
<dbReference type="PANTHER" id="PTHR21716">
    <property type="entry name" value="TRANSMEMBRANE PROTEIN"/>
    <property type="match status" value="1"/>
</dbReference>
<sequence>MSSPDDRRTARRAAIVIGLVLATLLGLGLLWAVRRVLVWILLAAFFAAALKPAVDHLQHRLVRRRALATLLVFLAAFVLLAAVGALIVVPLVDEVVRLVERAPELARDVRAGRGRLGELVDRFGLRRYAETHGEQLQDYGERLRRPALSLARGAVETVVATITVAVLAYLMVLESPRMSAALLALSGDGAGDRLRRIGRECGQAVTGYVTGNLVISLICGGLTFVVLLALGVPFAAVIALVVAVADLVPLVGATVGALVAAGAAFLHSPTAGIVTLVFFVLYQQVENHLLQPVIMGRAVRLNPLTVLVSVLLAAELAGLLGALVAIPAAGILQILLREADLPRRLFHRPG</sequence>
<keyword evidence="10" id="KW-1185">Reference proteome</keyword>
<evidence type="ECO:0000256" key="7">
    <source>
        <dbReference type="ARBA" id="ARBA00023136"/>
    </source>
</evidence>
<organism evidence="9 10">
    <name type="scientific">Micromonospora pallida</name>
    <dbReference type="NCBI Taxonomy" id="145854"/>
    <lineage>
        <taxon>Bacteria</taxon>
        <taxon>Bacillati</taxon>
        <taxon>Actinomycetota</taxon>
        <taxon>Actinomycetes</taxon>
        <taxon>Micromonosporales</taxon>
        <taxon>Micromonosporaceae</taxon>
        <taxon>Micromonospora</taxon>
    </lineage>
</organism>
<dbReference type="EMBL" id="FMHW01000002">
    <property type="protein sequence ID" value="SCL27880.1"/>
    <property type="molecule type" value="Genomic_DNA"/>
</dbReference>
<keyword evidence="3" id="KW-0813">Transport</keyword>
<dbReference type="STRING" id="145854.GA0074692_2432"/>
<dbReference type="OrthoDB" id="4016357at2"/>
<evidence type="ECO:0000256" key="8">
    <source>
        <dbReference type="SAM" id="Phobius"/>
    </source>
</evidence>
<keyword evidence="7 8" id="KW-0472">Membrane</keyword>
<accession>A0A1C6SEF7</accession>
<dbReference type="RefSeq" id="WP_091643342.1">
    <property type="nucleotide sequence ID" value="NZ_FMHW01000002.1"/>
</dbReference>
<comment type="subcellular location">
    <subcellularLocation>
        <location evidence="1">Cell membrane</location>
        <topology evidence="1">Multi-pass membrane protein</topology>
    </subcellularLocation>
</comment>
<protein>
    <submittedName>
        <fullName evidence="9">Predicted PurR-regulated permease PerM</fullName>
    </submittedName>
</protein>
<gene>
    <name evidence="9" type="ORF">GA0074692_2432</name>
</gene>
<keyword evidence="5 8" id="KW-0812">Transmembrane</keyword>
<dbReference type="GO" id="GO:0055085">
    <property type="term" value="P:transmembrane transport"/>
    <property type="evidence" value="ECO:0007669"/>
    <property type="project" value="TreeGrafter"/>
</dbReference>
<evidence type="ECO:0000256" key="1">
    <source>
        <dbReference type="ARBA" id="ARBA00004651"/>
    </source>
</evidence>
<feature type="transmembrane region" description="Helical" evidence="8">
    <location>
        <begin position="150"/>
        <end position="172"/>
    </location>
</feature>
<comment type="similarity">
    <text evidence="2">Belongs to the autoinducer-2 exporter (AI-2E) (TC 2.A.86) family.</text>
</comment>
<evidence type="ECO:0000313" key="10">
    <source>
        <dbReference type="Proteomes" id="UP000198959"/>
    </source>
</evidence>
<proteinExistence type="inferred from homology"/>
<dbReference type="Pfam" id="PF01594">
    <property type="entry name" value="AI-2E_transport"/>
    <property type="match status" value="1"/>
</dbReference>
<dbReference type="InterPro" id="IPR002549">
    <property type="entry name" value="AI-2E-like"/>
</dbReference>
<feature type="transmembrane region" description="Helical" evidence="8">
    <location>
        <begin position="12"/>
        <end position="30"/>
    </location>
</feature>
<reference evidence="10" key="1">
    <citation type="submission" date="2016-06" db="EMBL/GenBank/DDBJ databases">
        <authorList>
            <person name="Varghese N."/>
            <person name="Submissions Spin"/>
        </authorList>
    </citation>
    <scope>NUCLEOTIDE SEQUENCE [LARGE SCALE GENOMIC DNA]</scope>
    <source>
        <strain evidence="10">DSM 43817</strain>
    </source>
</reference>
<keyword evidence="4" id="KW-1003">Cell membrane</keyword>
<name>A0A1C6SEF7_9ACTN</name>
<feature type="transmembrane region" description="Helical" evidence="8">
    <location>
        <begin position="36"/>
        <end position="54"/>
    </location>
</feature>
<dbReference type="GO" id="GO:0005886">
    <property type="term" value="C:plasma membrane"/>
    <property type="evidence" value="ECO:0007669"/>
    <property type="project" value="UniProtKB-SubCell"/>
</dbReference>
<feature type="transmembrane region" description="Helical" evidence="8">
    <location>
        <begin position="303"/>
        <end position="336"/>
    </location>
</feature>
<feature type="transmembrane region" description="Helical" evidence="8">
    <location>
        <begin position="257"/>
        <end position="282"/>
    </location>
</feature>
<evidence type="ECO:0000256" key="3">
    <source>
        <dbReference type="ARBA" id="ARBA00022448"/>
    </source>
</evidence>
<dbReference type="AlphaFoldDB" id="A0A1C6SEF7"/>
<evidence type="ECO:0000313" key="9">
    <source>
        <dbReference type="EMBL" id="SCL27880.1"/>
    </source>
</evidence>
<feature type="transmembrane region" description="Helical" evidence="8">
    <location>
        <begin position="66"/>
        <end position="92"/>
    </location>
</feature>
<keyword evidence="6 8" id="KW-1133">Transmembrane helix</keyword>
<dbReference type="PANTHER" id="PTHR21716:SF53">
    <property type="entry name" value="PERMEASE PERM-RELATED"/>
    <property type="match status" value="1"/>
</dbReference>
<evidence type="ECO:0000256" key="5">
    <source>
        <dbReference type="ARBA" id="ARBA00022692"/>
    </source>
</evidence>
<feature type="transmembrane region" description="Helical" evidence="8">
    <location>
        <begin position="213"/>
        <end position="245"/>
    </location>
</feature>
<dbReference type="Proteomes" id="UP000198959">
    <property type="component" value="Unassembled WGS sequence"/>
</dbReference>